<accession>A0A937FEC9</accession>
<proteinExistence type="predicted"/>
<keyword evidence="2" id="KW-1185">Reference proteome</keyword>
<dbReference type="EMBL" id="JAESIY010000018">
    <property type="protein sequence ID" value="MBL3658848.1"/>
    <property type="molecule type" value="Genomic_DNA"/>
</dbReference>
<dbReference type="AlphaFoldDB" id="A0A937FEC9"/>
<evidence type="ECO:0008006" key="3">
    <source>
        <dbReference type="Google" id="ProtNLM"/>
    </source>
</evidence>
<reference evidence="1" key="1">
    <citation type="submission" date="2021-01" db="EMBL/GenBank/DDBJ databases">
        <title>Fulvivirga kasyanovii gen. nov., sp nov., a novel member of the phylum Bacteroidetes isolated from seawater in a mussel farm.</title>
        <authorList>
            <person name="Zhao L.-H."/>
            <person name="Wang Z.-J."/>
        </authorList>
    </citation>
    <scope>NUCLEOTIDE SEQUENCE</scope>
    <source>
        <strain evidence="1">2943</strain>
    </source>
</reference>
<protein>
    <recommendedName>
        <fullName evidence="3">DUF4836 family protein</fullName>
    </recommendedName>
</protein>
<sequence>MKKLLFILALFSFGITEGQELSSYVPARATVVGSLNGSHIFKPEILERLNKTNPGRELLAALSDKLGYKVTSLDSVGINTSGTAYFYSLHTDSVIFTNFIFPLESKKVLDDIYKNKENVATGKYTNVQLSNGTYAAWDDEKLIMSMGAEVASYFYAYDFEKVKKEMQQQANDKPQESDYEMTESESLVYEEGRTPYLYNYSLQMYLNKYNSTTLDIIEKLQEGTIDSDYIESLKEQDLKNIYYSFENVDSIYSPDPSSLDKFLKRRSKDLEKEISQLENKDIQKELSEVIDNMTYYSDSFNISTSRSPYSGYYQVNSEEKDYLINKWTRLQINYAMYPASTPITKNKKYMDQFDSEAVINIWNGDMGDLLKQISSKSLPTMSPLSKNPTKIFENYGQISSNLYLNEKSAKIDFNVSFKDEFGESFKKMSDRKINKKFFKYMNEDELLGYMSYNFNMENTLKEYPDLLATQYGDILGSNYMAEAQMLADVFTLVVDEEALGDLIKGDALFLVSSFEEKEYTYTGYEYDEDYNYKEVTKTKKETLPNFLFMLSTESPEFTDKLINYLLVKDLVSTTDEGFYHLKAPKRDIPMDLFFMIKNDIFFLGTSAEDMSAIKKGTYKGSLSKKHKKLMRQGNYSLYFNSKALLEQIPSEKMHLSEKKEQQFTYMTENATDFYIKSSKFKNNTMHSELIMEVPDKHVDAATYLLDLIDHLSR</sequence>
<comment type="caution">
    <text evidence="1">The sequence shown here is derived from an EMBL/GenBank/DDBJ whole genome shotgun (WGS) entry which is preliminary data.</text>
</comment>
<evidence type="ECO:0000313" key="1">
    <source>
        <dbReference type="EMBL" id="MBL3658848.1"/>
    </source>
</evidence>
<organism evidence="1 2">
    <name type="scientific">Fulvivirga sediminis</name>
    <dbReference type="NCBI Taxonomy" id="2803949"/>
    <lineage>
        <taxon>Bacteria</taxon>
        <taxon>Pseudomonadati</taxon>
        <taxon>Bacteroidota</taxon>
        <taxon>Cytophagia</taxon>
        <taxon>Cytophagales</taxon>
        <taxon>Fulvivirgaceae</taxon>
        <taxon>Fulvivirga</taxon>
    </lineage>
</organism>
<evidence type="ECO:0000313" key="2">
    <source>
        <dbReference type="Proteomes" id="UP000659388"/>
    </source>
</evidence>
<gene>
    <name evidence="1" type="ORF">JL102_22050</name>
</gene>
<dbReference type="Proteomes" id="UP000659388">
    <property type="component" value="Unassembled WGS sequence"/>
</dbReference>
<dbReference type="RefSeq" id="WP_202246640.1">
    <property type="nucleotide sequence ID" value="NZ_JAESIY010000018.1"/>
</dbReference>
<name>A0A937FEC9_9BACT</name>